<organism evidence="3 4">
    <name type="scientific">Ranatra chinensis</name>
    <dbReference type="NCBI Taxonomy" id="642074"/>
    <lineage>
        <taxon>Eukaryota</taxon>
        <taxon>Metazoa</taxon>
        <taxon>Ecdysozoa</taxon>
        <taxon>Arthropoda</taxon>
        <taxon>Hexapoda</taxon>
        <taxon>Insecta</taxon>
        <taxon>Pterygota</taxon>
        <taxon>Neoptera</taxon>
        <taxon>Paraneoptera</taxon>
        <taxon>Hemiptera</taxon>
        <taxon>Heteroptera</taxon>
        <taxon>Panheteroptera</taxon>
        <taxon>Nepomorpha</taxon>
        <taxon>Nepidae</taxon>
        <taxon>Ranatrinae</taxon>
        <taxon>Ranatra</taxon>
    </lineage>
</organism>
<dbReference type="AlphaFoldDB" id="A0ABD0XZG5"/>
<accession>A0ABD0XZG5</accession>
<reference evidence="3 4" key="1">
    <citation type="submission" date="2024-07" db="EMBL/GenBank/DDBJ databases">
        <title>Chromosome-level genome assembly of the water stick insect Ranatra chinensis (Heteroptera: Nepidae).</title>
        <authorList>
            <person name="Liu X."/>
        </authorList>
    </citation>
    <scope>NUCLEOTIDE SEQUENCE [LARGE SCALE GENOMIC DNA]</scope>
    <source>
        <strain evidence="3">Cailab_2021Rc</strain>
        <tissue evidence="3">Muscle</tissue>
    </source>
</reference>
<keyword evidence="2" id="KW-1133">Transmembrane helix</keyword>
<keyword evidence="2" id="KW-0472">Membrane</keyword>
<sequence>MASKRRNMFYEDKKAGDDGNKHAQFAILFENVKVVMNFSVVDIPRGIRSMFPFLAEPLKDQYVTKQCTSVGRWEGRAGSGGGGGGGSVPRGGQEGPGGGGSGGGHGTGSPPGGGGPTAAGSPGWTNYTPCYSREMLQLYRKLYSGSPDLAQRKLDIAERTRVLEIVGFSVSLAALLLSLAIFCHFRLKMASECRNMFYQNKKQETTEFTILL</sequence>
<protein>
    <submittedName>
        <fullName evidence="3">Uncharacterized protein</fullName>
    </submittedName>
</protein>
<evidence type="ECO:0000256" key="1">
    <source>
        <dbReference type="SAM" id="MobiDB-lite"/>
    </source>
</evidence>
<name>A0ABD0XZG5_9HEMI</name>
<feature type="compositionally biased region" description="Gly residues" evidence="1">
    <location>
        <begin position="77"/>
        <end position="117"/>
    </location>
</feature>
<evidence type="ECO:0000313" key="4">
    <source>
        <dbReference type="Proteomes" id="UP001558652"/>
    </source>
</evidence>
<dbReference type="Proteomes" id="UP001558652">
    <property type="component" value="Unassembled WGS sequence"/>
</dbReference>
<keyword evidence="4" id="KW-1185">Reference proteome</keyword>
<evidence type="ECO:0000256" key="2">
    <source>
        <dbReference type="SAM" id="Phobius"/>
    </source>
</evidence>
<comment type="caution">
    <text evidence="3">The sequence shown here is derived from an EMBL/GenBank/DDBJ whole genome shotgun (WGS) entry which is preliminary data.</text>
</comment>
<gene>
    <name evidence="3" type="ORF">AAG570_005106</name>
</gene>
<proteinExistence type="predicted"/>
<keyword evidence="2" id="KW-0812">Transmembrane</keyword>
<feature type="transmembrane region" description="Helical" evidence="2">
    <location>
        <begin position="162"/>
        <end position="187"/>
    </location>
</feature>
<feature type="region of interest" description="Disordered" evidence="1">
    <location>
        <begin position="73"/>
        <end position="120"/>
    </location>
</feature>
<dbReference type="EMBL" id="JBFDAA010000017">
    <property type="protein sequence ID" value="KAL1116634.1"/>
    <property type="molecule type" value="Genomic_DNA"/>
</dbReference>
<evidence type="ECO:0000313" key="3">
    <source>
        <dbReference type="EMBL" id="KAL1116634.1"/>
    </source>
</evidence>